<evidence type="ECO:0000256" key="16">
    <source>
        <dbReference type="SAM" id="Phobius"/>
    </source>
</evidence>
<reference evidence="18" key="1">
    <citation type="submission" date="2021-01" db="UniProtKB">
        <authorList>
            <consortium name="EnsemblPlants"/>
        </authorList>
    </citation>
    <scope>IDENTIFICATION</scope>
</reference>
<dbReference type="EC" id="2.3.2.27" evidence="4"/>
<evidence type="ECO:0000256" key="11">
    <source>
        <dbReference type="ARBA" id="ARBA00022833"/>
    </source>
</evidence>
<keyword evidence="6 16" id="KW-0812">Transmembrane</keyword>
<dbReference type="GO" id="GO:0008270">
    <property type="term" value="F:zinc ion binding"/>
    <property type="evidence" value="ECO:0007669"/>
    <property type="project" value="UniProtKB-KW"/>
</dbReference>
<keyword evidence="7" id="KW-0479">Metal-binding</keyword>
<dbReference type="SMART" id="SM00184">
    <property type="entry name" value="RING"/>
    <property type="match status" value="1"/>
</dbReference>
<protein>
    <recommendedName>
        <fullName evidence="4">RING-type E3 ubiquitin transferase</fullName>
        <ecNumber evidence="4">2.3.2.27</ecNumber>
    </recommendedName>
</protein>
<keyword evidence="5" id="KW-0808">Transferase</keyword>
<evidence type="ECO:0000256" key="6">
    <source>
        <dbReference type="ARBA" id="ARBA00022692"/>
    </source>
</evidence>
<evidence type="ECO:0000256" key="2">
    <source>
        <dbReference type="ARBA" id="ARBA00004167"/>
    </source>
</evidence>
<evidence type="ECO:0000256" key="9">
    <source>
        <dbReference type="ARBA" id="ARBA00022771"/>
    </source>
</evidence>
<dbReference type="PANTHER" id="PTHR46539:SF1">
    <property type="entry name" value="E3 UBIQUITIN-PROTEIN LIGASE ATL42"/>
    <property type="match status" value="1"/>
</dbReference>
<dbReference type="GO" id="GO:0061630">
    <property type="term" value="F:ubiquitin protein ligase activity"/>
    <property type="evidence" value="ECO:0007669"/>
    <property type="project" value="UniProtKB-EC"/>
</dbReference>
<feature type="transmembrane region" description="Helical" evidence="16">
    <location>
        <begin position="12"/>
        <end position="32"/>
    </location>
</feature>
<dbReference type="EnsemblPlants" id="Kaladp0046s0032.1.v1.1">
    <property type="protein sequence ID" value="Kaladp0046s0032.1.v1.1.CDS.1"/>
    <property type="gene ID" value="Kaladp0046s0032.v1.1"/>
</dbReference>
<evidence type="ECO:0000256" key="7">
    <source>
        <dbReference type="ARBA" id="ARBA00022723"/>
    </source>
</evidence>
<dbReference type="PANTHER" id="PTHR46539">
    <property type="entry name" value="E3 UBIQUITIN-PROTEIN LIGASE ATL42"/>
    <property type="match status" value="1"/>
</dbReference>
<dbReference type="OMA" id="WFANKEL"/>
<dbReference type="FunFam" id="3.30.40.10:FF:000285">
    <property type="entry name" value="RING-H2 finger protein ATL43"/>
    <property type="match status" value="1"/>
</dbReference>
<dbReference type="Gramene" id="Kaladp0046s0032.1.v1.1">
    <property type="protein sequence ID" value="Kaladp0046s0032.1.v1.1.CDS.1"/>
    <property type="gene ID" value="Kaladp0046s0032.v1.1"/>
</dbReference>
<evidence type="ECO:0000256" key="1">
    <source>
        <dbReference type="ARBA" id="ARBA00000900"/>
    </source>
</evidence>
<keyword evidence="10" id="KW-0833">Ubl conjugation pathway</keyword>
<dbReference type="InterPro" id="IPR013083">
    <property type="entry name" value="Znf_RING/FYVE/PHD"/>
</dbReference>
<dbReference type="InterPro" id="IPR001841">
    <property type="entry name" value="Znf_RING"/>
</dbReference>
<evidence type="ECO:0000313" key="19">
    <source>
        <dbReference type="Proteomes" id="UP000594263"/>
    </source>
</evidence>
<proteinExistence type="inferred from homology"/>
<evidence type="ECO:0000256" key="12">
    <source>
        <dbReference type="ARBA" id="ARBA00022989"/>
    </source>
</evidence>
<keyword evidence="9 15" id="KW-0863">Zinc-finger</keyword>
<accession>A0A7N0TVU8</accession>
<dbReference type="CDD" id="cd16461">
    <property type="entry name" value="RING-H2_EL5-like"/>
    <property type="match status" value="1"/>
</dbReference>
<keyword evidence="13 16" id="KW-0472">Membrane</keyword>
<feature type="domain" description="RING-type" evidence="17">
    <location>
        <begin position="129"/>
        <end position="171"/>
    </location>
</feature>
<comment type="subcellular location">
    <subcellularLocation>
        <location evidence="2">Membrane</location>
        <topology evidence="2">Single-pass membrane protein</topology>
    </subcellularLocation>
</comment>
<evidence type="ECO:0000313" key="18">
    <source>
        <dbReference type="EnsemblPlants" id="Kaladp0046s0032.1.v1.1.CDS.1"/>
    </source>
</evidence>
<dbReference type="AlphaFoldDB" id="A0A7N0TVU8"/>
<evidence type="ECO:0000256" key="3">
    <source>
        <dbReference type="ARBA" id="ARBA00004906"/>
    </source>
</evidence>
<name>A0A7N0TVU8_KALFE</name>
<evidence type="ECO:0000256" key="15">
    <source>
        <dbReference type="PROSITE-ProRule" id="PRU00175"/>
    </source>
</evidence>
<evidence type="ECO:0000256" key="14">
    <source>
        <dbReference type="ARBA" id="ARBA00024209"/>
    </source>
</evidence>
<dbReference type="Proteomes" id="UP000594263">
    <property type="component" value="Unplaced"/>
</dbReference>
<comment type="similarity">
    <text evidence="14">Belongs to the RING-type zinc finger family. ATL subfamily.</text>
</comment>
<evidence type="ECO:0000256" key="5">
    <source>
        <dbReference type="ARBA" id="ARBA00022679"/>
    </source>
</evidence>
<evidence type="ECO:0000256" key="13">
    <source>
        <dbReference type="ARBA" id="ARBA00023136"/>
    </source>
</evidence>
<comment type="catalytic activity">
    <reaction evidence="1">
        <text>S-ubiquitinyl-[E2 ubiquitin-conjugating enzyme]-L-cysteine + [acceptor protein]-L-lysine = [E2 ubiquitin-conjugating enzyme]-L-cysteine + N(6)-ubiquitinyl-[acceptor protein]-L-lysine.</text>
        <dbReference type="EC" id="2.3.2.27"/>
    </reaction>
</comment>
<evidence type="ECO:0000256" key="10">
    <source>
        <dbReference type="ARBA" id="ARBA00022786"/>
    </source>
</evidence>
<dbReference type="Gene3D" id="3.30.40.10">
    <property type="entry name" value="Zinc/RING finger domain, C3HC4 (zinc finger)"/>
    <property type="match status" value="1"/>
</dbReference>
<evidence type="ECO:0000256" key="8">
    <source>
        <dbReference type="ARBA" id="ARBA00022729"/>
    </source>
</evidence>
<dbReference type="PROSITE" id="PS50089">
    <property type="entry name" value="ZF_RING_2"/>
    <property type="match status" value="1"/>
</dbReference>
<evidence type="ECO:0000256" key="4">
    <source>
        <dbReference type="ARBA" id="ARBA00012483"/>
    </source>
</evidence>
<organism evidence="18 19">
    <name type="scientific">Kalanchoe fedtschenkoi</name>
    <name type="common">Lavender scallops</name>
    <name type="synonym">South American air plant</name>
    <dbReference type="NCBI Taxonomy" id="63787"/>
    <lineage>
        <taxon>Eukaryota</taxon>
        <taxon>Viridiplantae</taxon>
        <taxon>Streptophyta</taxon>
        <taxon>Embryophyta</taxon>
        <taxon>Tracheophyta</taxon>
        <taxon>Spermatophyta</taxon>
        <taxon>Magnoliopsida</taxon>
        <taxon>eudicotyledons</taxon>
        <taxon>Gunneridae</taxon>
        <taxon>Pentapetalae</taxon>
        <taxon>Saxifragales</taxon>
        <taxon>Crassulaceae</taxon>
        <taxon>Kalanchoe</taxon>
    </lineage>
</organism>
<keyword evidence="8" id="KW-0732">Signal</keyword>
<keyword evidence="19" id="KW-1185">Reference proteome</keyword>
<dbReference type="Pfam" id="PF13639">
    <property type="entry name" value="zf-RING_2"/>
    <property type="match status" value="1"/>
</dbReference>
<keyword evidence="11" id="KW-0862">Zinc</keyword>
<comment type="pathway">
    <text evidence="3">Protein modification; protein ubiquitination.</text>
</comment>
<keyword evidence="12 16" id="KW-1133">Transmembrane helix</keyword>
<sequence>MGSRSHKHHHHHLLVLLLAMEMVHVVMVMADSPTPGSNDRQSQDVVTAFKPSLGVVIGILSIMFSLTFIVLVYAKFCHSAAAARHLHRDAFGALTRTRSQLSGIDKKVIESLPFFRFSALKGSREGLECAVCLSKFEDVEMLRLLPVCKHAFHIACIDQWLEKHSTCPLCRHKINPTDPQFFAYSDSLRFLQGQSEGRAEPNVEVFIEREEENSESGRLGSSSRFGIGSSFRTAKKGDRESLILRVDDDEEPRGLHRFNHKIVVSDVVFKNRWSSVTSSDLMFLNSEILRATASDRFNNSRSGDDIVEEEASFAGNRTRVVSQSEKRSMSEITGMSRLKIHHKRLKDTVFTNEGASEERRRRIWFPIAQRTVQWFADRENRRKHDSNSKNTRQNLEV</sequence>
<dbReference type="GO" id="GO:0016020">
    <property type="term" value="C:membrane"/>
    <property type="evidence" value="ECO:0007669"/>
    <property type="project" value="UniProtKB-SubCell"/>
</dbReference>
<evidence type="ECO:0000259" key="17">
    <source>
        <dbReference type="PROSITE" id="PS50089"/>
    </source>
</evidence>
<dbReference type="SUPFAM" id="SSF57850">
    <property type="entry name" value="RING/U-box"/>
    <property type="match status" value="1"/>
</dbReference>
<feature type="transmembrane region" description="Helical" evidence="16">
    <location>
        <begin position="52"/>
        <end position="74"/>
    </location>
</feature>